<evidence type="ECO:0000256" key="2">
    <source>
        <dbReference type="SAM" id="Phobius"/>
    </source>
</evidence>
<comment type="caution">
    <text evidence="5">The sequence shown here is derived from an EMBL/GenBank/DDBJ whole genome shotgun (WGS) entry which is preliminary data.</text>
</comment>
<dbReference type="Pfam" id="PF07679">
    <property type="entry name" value="I-set"/>
    <property type="match status" value="1"/>
</dbReference>
<dbReference type="SMART" id="SM00409">
    <property type="entry name" value="IG"/>
    <property type="match status" value="1"/>
</dbReference>
<dbReference type="CDD" id="cd00096">
    <property type="entry name" value="Ig"/>
    <property type="match status" value="1"/>
</dbReference>
<keyword evidence="2" id="KW-0812">Transmembrane</keyword>
<dbReference type="Proteomes" id="UP001591681">
    <property type="component" value="Unassembled WGS sequence"/>
</dbReference>
<evidence type="ECO:0000259" key="4">
    <source>
        <dbReference type="PROSITE" id="PS50835"/>
    </source>
</evidence>
<keyword evidence="6" id="KW-1185">Reference proteome</keyword>
<reference evidence="5 6" key="1">
    <citation type="submission" date="2024-09" db="EMBL/GenBank/DDBJ databases">
        <title>A chromosome-level genome assembly of Gray's grenadier anchovy, Coilia grayii.</title>
        <authorList>
            <person name="Fu Z."/>
        </authorList>
    </citation>
    <scope>NUCLEOTIDE SEQUENCE [LARGE SCALE GENOMIC DNA]</scope>
    <source>
        <strain evidence="5">G4</strain>
        <tissue evidence="5">Muscle</tissue>
    </source>
</reference>
<dbReference type="PANTHER" id="PTHR10075">
    <property type="entry name" value="BASIGIN RELATED"/>
    <property type="match status" value="1"/>
</dbReference>
<name>A0ABD1JA47_9TELE</name>
<dbReference type="Gene3D" id="2.60.40.10">
    <property type="entry name" value="Immunoglobulins"/>
    <property type="match status" value="1"/>
</dbReference>
<keyword evidence="2" id="KW-0472">Membrane</keyword>
<dbReference type="EMBL" id="JBHFQA010000017">
    <property type="protein sequence ID" value="KAL2084053.1"/>
    <property type="molecule type" value="Genomic_DNA"/>
</dbReference>
<evidence type="ECO:0000313" key="6">
    <source>
        <dbReference type="Proteomes" id="UP001591681"/>
    </source>
</evidence>
<evidence type="ECO:0000313" key="5">
    <source>
        <dbReference type="EMBL" id="KAL2084053.1"/>
    </source>
</evidence>
<dbReference type="InterPro" id="IPR036179">
    <property type="entry name" value="Ig-like_dom_sf"/>
</dbReference>
<dbReference type="InterPro" id="IPR003599">
    <property type="entry name" value="Ig_sub"/>
</dbReference>
<feature type="signal peptide" evidence="3">
    <location>
        <begin position="1"/>
        <end position="20"/>
    </location>
</feature>
<proteinExistence type="predicted"/>
<dbReference type="SUPFAM" id="SSF48726">
    <property type="entry name" value="Immunoglobulin"/>
    <property type="match status" value="2"/>
</dbReference>
<dbReference type="InterPro" id="IPR013783">
    <property type="entry name" value="Ig-like_fold"/>
</dbReference>
<organism evidence="5 6">
    <name type="scientific">Coilia grayii</name>
    <name type="common">Gray's grenadier anchovy</name>
    <dbReference type="NCBI Taxonomy" id="363190"/>
    <lineage>
        <taxon>Eukaryota</taxon>
        <taxon>Metazoa</taxon>
        <taxon>Chordata</taxon>
        <taxon>Craniata</taxon>
        <taxon>Vertebrata</taxon>
        <taxon>Euteleostomi</taxon>
        <taxon>Actinopterygii</taxon>
        <taxon>Neopterygii</taxon>
        <taxon>Teleostei</taxon>
        <taxon>Clupei</taxon>
        <taxon>Clupeiformes</taxon>
        <taxon>Clupeoidei</taxon>
        <taxon>Engraulidae</taxon>
        <taxon>Coilinae</taxon>
        <taxon>Coilia</taxon>
    </lineage>
</organism>
<accession>A0ABD1JA47</accession>
<dbReference type="PANTHER" id="PTHR10075:SF100">
    <property type="entry name" value="FASCICLIN-2"/>
    <property type="match status" value="1"/>
</dbReference>
<feature type="transmembrane region" description="Helical" evidence="2">
    <location>
        <begin position="213"/>
        <end position="235"/>
    </location>
</feature>
<gene>
    <name evidence="5" type="ORF">ACEWY4_019571</name>
</gene>
<protein>
    <recommendedName>
        <fullName evidence="4">Ig-like domain-containing protein</fullName>
    </recommendedName>
</protein>
<feature type="domain" description="Ig-like" evidence="4">
    <location>
        <begin position="79"/>
        <end position="196"/>
    </location>
</feature>
<sequence>MNLKLMTCVILAVSAQTIQGLSVKYRHPKPIYVALGRDLVLEAFIEKLPVEKVLMVTWERNSDTGARRVATFPGKTQDPRISMTSEGTTLRISGVQESDFGRYTITVTDQDGTQTLVDNDVRKNDKPPEASVVLLCDASRDRAQWDSPVVTWLVDGVEVTNQTAHTSEGGSKLHLQELKGCNYTCINNSSLGTSVAHFILPDSTEGSNEHSGYIAAIVILCLLFAVTGMCFCLHMKKHKKKKHTRNTSIN</sequence>
<keyword evidence="2" id="KW-1133">Transmembrane helix</keyword>
<dbReference type="InterPro" id="IPR007110">
    <property type="entry name" value="Ig-like_dom"/>
</dbReference>
<dbReference type="PROSITE" id="PS50835">
    <property type="entry name" value="IG_LIKE"/>
    <property type="match status" value="1"/>
</dbReference>
<keyword evidence="1" id="KW-0393">Immunoglobulin domain</keyword>
<keyword evidence="3" id="KW-0732">Signal</keyword>
<evidence type="ECO:0000256" key="3">
    <source>
        <dbReference type="SAM" id="SignalP"/>
    </source>
</evidence>
<dbReference type="InterPro" id="IPR013098">
    <property type="entry name" value="Ig_I-set"/>
</dbReference>
<dbReference type="AlphaFoldDB" id="A0ABD1JA47"/>
<evidence type="ECO:0000256" key="1">
    <source>
        <dbReference type="ARBA" id="ARBA00023319"/>
    </source>
</evidence>
<feature type="chain" id="PRO_5044764527" description="Ig-like domain-containing protein" evidence="3">
    <location>
        <begin position="21"/>
        <end position="250"/>
    </location>
</feature>